<dbReference type="Gene3D" id="1.10.3780.10">
    <property type="entry name" value="SusD-like"/>
    <property type="match status" value="1"/>
</dbReference>
<evidence type="ECO:0000256" key="1">
    <source>
        <dbReference type="ARBA" id="ARBA00004442"/>
    </source>
</evidence>
<dbReference type="InterPro" id="IPR011990">
    <property type="entry name" value="TPR-like_helical_dom_sf"/>
</dbReference>
<feature type="domain" description="RagB/SusD" evidence="6">
    <location>
        <begin position="347"/>
        <end position="510"/>
    </location>
</feature>
<comment type="caution">
    <text evidence="8">The sequence shown here is derived from an EMBL/GenBank/DDBJ whole genome shotgun (WGS) entry which is preliminary data.</text>
</comment>
<protein>
    <submittedName>
        <fullName evidence="8">SusD, outer membrane protein</fullName>
    </submittedName>
</protein>
<dbReference type="SUPFAM" id="SSF48452">
    <property type="entry name" value="TPR-like"/>
    <property type="match status" value="1"/>
</dbReference>
<dbReference type="AlphaFoldDB" id="R9GP08"/>
<dbReference type="STRING" id="1150600.ADIARSV_3397"/>
<dbReference type="InterPro" id="IPR033985">
    <property type="entry name" value="SusD-like_N"/>
</dbReference>
<evidence type="ECO:0000313" key="9">
    <source>
        <dbReference type="Proteomes" id="UP000014174"/>
    </source>
</evidence>
<evidence type="ECO:0000256" key="2">
    <source>
        <dbReference type="ARBA" id="ARBA00006275"/>
    </source>
</evidence>
<organism evidence="8 9">
    <name type="scientific">Arcticibacter svalbardensis MN12-7</name>
    <dbReference type="NCBI Taxonomy" id="1150600"/>
    <lineage>
        <taxon>Bacteria</taxon>
        <taxon>Pseudomonadati</taxon>
        <taxon>Bacteroidota</taxon>
        <taxon>Sphingobacteriia</taxon>
        <taxon>Sphingobacteriales</taxon>
        <taxon>Sphingobacteriaceae</taxon>
        <taxon>Arcticibacter</taxon>
    </lineage>
</organism>
<name>R9GP08_9SPHI</name>
<dbReference type="eggNOG" id="COG3637">
    <property type="taxonomic scope" value="Bacteria"/>
</dbReference>
<reference evidence="8 9" key="1">
    <citation type="journal article" date="2013" name="Genome Announc.">
        <title>Draft Genome Sequence of Arcticibacter svalbardensis Strain MN12-7T, a Member of the Family Sphingobacteriaceae Isolated from an Arctic Soil Sample.</title>
        <authorList>
            <person name="Shivaji S."/>
            <person name="Ara S."/>
            <person name="Prasad S."/>
            <person name="Manasa B.P."/>
            <person name="Begum Z."/>
            <person name="Singh A."/>
            <person name="Kumar Pinnaka A."/>
        </authorList>
    </citation>
    <scope>NUCLEOTIDE SEQUENCE [LARGE SCALE GENOMIC DNA]</scope>
    <source>
        <strain evidence="8 9">MN12-7</strain>
    </source>
</reference>
<proteinExistence type="inferred from homology"/>
<dbReference type="Pfam" id="PF07980">
    <property type="entry name" value="SusD_RagB"/>
    <property type="match status" value="1"/>
</dbReference>
<keyword evidence="3" id="KW-0732">Signal</keyword>
<keyword evidence="5" id="KW-0998">Cell outer membrane</keyword>
<evidence type="ECO:0000256" key="5">
    <source>
        <dbReference type="ARBA" id="ARBA00023237"/>
    </source>
</evidence>
<comment type="similarity">
    <text evidence="2">Belongs to the SusD family.</text>
</comment>
<dbReference type="InterPro" id="IPR012944">
    <property type="entry name" value="SusD_RagB_dom"/>
</dbReference>
<evidence type="ECO:0000259" key="6">
    <source>
        <dbReference type="Pfam" id="PF07980"/>
    </source>
</evidence>
<evidence type="ECO:0000313" key="8">
    <source>
        <dbReference type="EMBL" id="EOR93458.1"/>
    </source>
</evidence>
<dbReference type="PATRIC" id="fig|1150600.3.peg.3366"/>
<comment type="subcellular location">
    <subcellularLocation>
        <location evidence="1">Cell outer membrane</location>
    </subcellularLocation>
</comment>
<keyword evidence="9" id="KW-1185">Reference proteome</keyword>
<evidence type="ECO:0000256" key="3">
    <source>
        <dbReference type="ARBA" id="ARBA00022729"/>
    </source>
</evidence>
<evidence type="ECO:0000259" key="7">
    <source>
        <dbReference type="Pfam" id="PF14322"/>
    </source>
</evidence>
<gene>
    <name evidence="8" type="ORF">ADIARSV_3397</name>
</gene>
<keyword evidence="4" id="KW-0472">Membrane</keyword>
<dbReference type="Proteomes" id="UP000014174">
    <property type="component" value="Unassembled WGS sequence"/>
</dbReference>
<dbReference type="CDD" id="cd08977">
    <property type="entry name" value="SusD"/>
    <property type="match status" value="1"/>
</dbReference>
<evidence type="ECO:0000256" key="4">
    <source>
        <dbReference type="ARBA" id="ARBA00023136"/>
    </source>
</evidence>
<dbReference type="Gene3D" id="1.25.40.10">
    <property type="entry name" value="Tetratricopeptide repeat domain"/>
    <property type="match status" value="1"/>
</dbReference>
<feature type="domain" description="SusD-like N-terminal" evidence="7">
    <location>
        <begin position="141"/>
        <end position="228"/>
    </location>
</feature>
<dbReference type="GO" id="GO:0009279">
    <property type="term" value="C:cell outer membrane"/>
    <property type="evidence" value="ECO:0007669"/>
    <property type="project" value="UniProtKB-SubCell"/>
</dbReference>
<sequence length="510" mass="55651">MVTSCKDDLNLTPTNDITADVAYATPEGYKKGIAKVYGSIATSANGGPSAATGDIGGVDAGTSDFIRSFWMSQELPTDEAACAWGDPGLPELNFNTYTSSNVLLLGLYARSIYQITLVNEFLRESTDEKLSARGITGDDATEIKYYVSEARFFRAYQYWILMDAFGNPPFITEESTVGKESPKQISRADLFTYVESELLAIEPTLKETNEYGRATQGAAWALLARVYLNAQVYTGTPKFTEAATYAEKVINSKRYSLNPSYANLFKADNNLNNPEVILSINYDGISTQNYGGSTFLINAAINGDMGTANFGVPSGGWGGNRSRATLPQKFGNYSTTADKRAMFYGTTPAITDITIFTQGLAVTKFTNITSTGATAPSVNGIFCSTDFPLFRLAEMYLVYAEAVLRGGSGSQATAINYVNLLRQRAYGNASGNVSSLTVDDILNERSKELYWECFRRTDLVRYGKFTEATYLWPFKGGAENGKGVESFRNLYPIPSTDVIANTNLTQNPGY</sequence>
<dbReference type="EMBL" id="AQPN01000114">
    <property type="protein sequence ID" value="EOR93458.1"/>
    <property type="molecule type" value="Genomic_DNA"/>
</dbReference>
<dbReference type="Gene3D" id="1.25.40.390">
    <property type="match status" value="1"/>
</dbReference>
<dbReference type="Pfam" id="PF14322">
    <property type="entry name" value="SusD-like_3"/>
    <property type="match status" value="1"/>
</dbReference>
<accession>R9GP08</accession>